<keyword evidence="1" id="KW-0732">Signal</keyword>
<evidence type="ECO:0000313" key="3">
    <source>
        <dbReference type="Proteomes" id="UP000030816"/>
    </source>
</evidence>
<dbReference type="InterPro" id="IPR036444">
    <property type="entry name" value="PLipase_A2_dom_sf"/>
</dbReference>
<dbReference type="PANTHER" id="PTHR40787">
    <property type="entry name" value="SECRETED PROTEIN"/>
    <property type="match status" value="1"/>
</dbReference>
<evidence type="ECO:0000313" key="2">
    <source>
        <dbReference type="EMBL" id="KHO01051.1"/>
    </source>
</evidence>
<proteinExistence type="predicted"/>
<dbReference type="EMBL" id="AZHE01000001">
    <property type="protein sequence ID" value="KHO01051.1"/>
    <property type="molecule type" value="Genomic_DNA"/>
</dbReference>
<dbReference type="InterPro" id="IPR015141">
    <property type="entry name" value="PLipase_A2_prok/fun"/>
</dbReference>
<reference evidence="2 3" key="1">
    <citation type="journal article" date="2014" name="Proc. Natl. Acad. Sci. U.S.A.">
        <title>Trajectory and genomic determinants of fungal-pathogen speciation and host adaptation.</title>
        <authorList>
            <person name="Hu X."/>
            <person name="Xiao G."/>
            <person name="Zheng P."/>
            <person name="Shang Y."/>
            <person name="Su Y."/>
            <person name="Zhang X."/>
            <person name="Liu X."/>
            <person name="Zhan S."/>
            <person name="St Leger R.J."/>
            <person name="Wang C."/>
        </authorList>
    </citation>
    <scope>NUCLEOTIDE SEQUENCE [LARGE SCALE GENOMIC DNA]</scope>
    <source>
        <strain evidence="2 3">ARSEF 1941</strain>
    </source>
</reference>
<dbReference type="Pfam" id="PF09056">
    <property type="entry name" value="Phospholip_A2_3"/>
    <property type="match status" value="1"/>
</dbReference>
<dbReference type="OrthoDB" id="5120271at2759"/>
<protein>
    <submittedName>
        <fullName evidence="2">p15-like protein</fullName>
    </submittedName>
</protein>
<comment type="caution">
    <text evidence="2">The sequence shown here is derived from an EMBL/GenBank/DDBJ whole genome shotgun (WGS) entry which is preliminary data.</text>
</comment>
<dbReference type="Gene3D" id="1.20.90.10">
    <property type="entry name" value="Phospholipase A2 domain"/>
    <property type="match status" value="1"/>
</dbReference>
<dbReference type="AlphaFoldDB" id="A0A0B2X6X5"/>
<dbReference type="GO" id="GO:0004623">
    <property type="term" value="F:phospholipase A2 activity"/>
    <property type="evidence" value="ECO:0007669"/>
    <property type="project" value="InterPro"/>
</dbReference>
<sequence length="174" mass="19100">MKPDALLLLAVAATALAAPASPRRLDINGVTDRLLFVATLPQFDSRRDAEDPPCLDWSSDGCTSSPDNPFGFPFLPACHRHDFGYRNYRNQKRFTGAAKDKIDSNFKSDLYYQCKSTSATRVCNALADVYYQAVRLFGGMDATKRGQSAYDAAVAEYNAAVRDAQAQGLLPVLH</sequence>
<dbReference type="GeneID" id="63734507"/>
<accession>A0A0B2X6X5</accession>
<gene>
    <name evidence="2" type="ORF">MAM_00052</name>
</gene>
<dbReference type="SUPFAM" id="SSF48619">
    <property type="entry name" value="Phospholipase A2, PLA2"/>
    <property type="match status" value="1"/>
</dbReference>
<dbReference type="Proteomes" id="UP000030816">
    <property type="component" value="Unassembled WGS sequence"/>
</dbReference>
<dbReference type="GO" id="GO:0006644">
    <property type="term" value="P:phospholipid metabolic process"/>
    <property type="evidence" value="ECO:0007669"/>
    <property type="project" value="InterPro"/>
</dbReference>
<keyword evidence="3" id="KW-1185">Reference proteome</keyword>
<dbReference type="HOGENOM" id="CLU_053014_3_0_1"/>
<name>A0A0B2X6X5_METAS</name>
<dbReference type="PANTHER" id="PTHR40787:SF3">
    <property type="entry name" value="PROTEIN TRANSPORT PROTEIN SEC39"/>
    <property type="match status" value="1"/>
</dbReference>
<feature type="signal peptide" evidence="1">
    <location>
        <begin position="1"/>
        <end position="17"/>
    </location>
</feature>
<dbReference type="RefSeq" id="XP_040682116.1">
    <property type="nucleotide sequence ID" value="XM_040818852.1"/>
</dbReference>
<feature type="chain" id="PRO_5002097001" evidence="1">
    <location>
        <begin position="18"/>
        <end position="174"/>
    </location>
</feature>
<dbReference type="GO" id="GO:0050482">
    <property type="term" value="P:arachidonate secretion"/>
    <property type="evidence" value="ECO:0007669"/>
    <property type="project" value="InterPro"/>
</dbReference>
<evidence type="ECO:0000256" key="1">
    <source>
        <dbReference type="SAM" id="SignalP"/>
    </source>
</evidence>
<organism evidence="2 3">
    <name type="scientific">Metarhizium album (strain ARSEF 1941)</name>
    <dbReference type="NCBI Taxonomy" id="1081103"/>
    <lineage>
        <taxon>Eukaryota</taxon>
        <taxon>Fungi</taxon>
        <taxon>Dikarya</taxon>
        <taxon>Ascomycota</taxon>
        <taxon>Pezizomycotina</taxon>
        <taxon>Sordariomycetes</taxon>
        <taxon>Hypocreomycetidae</taxon>
        <taxon>Hypocreales</taxon>
        <taxon>Clavicipitaceae</taxon>
        <taxon>Metarhizium</taxon>
    </lineage>
</organism>